<keyword evidence="5" id="KW-0539">Nucleus</keyword>
<dbReference type="InterPro" id="IPR004827">
    <property type="entry name" value="bZIP"/>
</dbReference>
<comment type="subcellular location">
    <subcellularLocation>
        <location evidence="1">Nucleus</location>
    </subcellularLocation>
</comment>
<dbReference type="GO" id="GO:0003700">
    <property type="term" value="F:DNA-binding transcription factor activity"/>
    <property type="evidence" value="ECO:0007669"/>
    <property type="project" value="InterPro"/>
</dbReference>
<keyword evidence="3" id="KW-0238">DNA-binding</keyword>
<evidence type="ECO:0000256" key="5">
    <source>
        <dbReference type="ARBA" id="ARBA00023242"/>
    </source>
</evidence>
<reference evidence="8" key="1">
    <citation type="journal article" date="2020" name="Nat. Commun.">
        <title>Genome sequence of the cluster root forming white lupin.</title>
        <authorList>
            <person name="Hufnagel B."/>
            <person name="Marques A."/>
            <person name="Soriano A."/>
            <person name="Marques L."/>
            <person name="Divol F."/>
            <person name="Doumas P."/>
            <person name="Sallet E."/>
            <person name="Mancinotti D."/>
            <person name="Carrere S."/>
            <person name="Marande W."/>
            <person name="Arribat S."/>
            <person name="Keller J."/>
            <person name="Huneau C."/>
            <person name="Blein T."/>
            <person name="Aime D."/>
            <person name="Laguerre M."/>
            <person name="Taylor J."/>
            <person name="Schubert V."/>
            <person name="Nelson M."/>
            <person name="Geu-Flores F."/>
            <person name="Crespi M."/>
            <person name="Gallardo-Guerrero K."/>
            <person name="Delaux P.-M."/>
            <person name="Salse J."/>
            <person name="Berges H."/>
            <person name="Guyot R."/>
            <person name="Gouzy J."/>
            <person name="Peret B."/>
        </authorList>
    </citation>
    <scope>NUCLEOTIDE SEQUENCE [LARGE SCALE GENOMIC DNA]</scope>
    <source>
        <strain evidence="8">cv. Amiga</strain>
    </source>
</reference>
<dbReference type="Gene3D" id="1.20.5.170">
    <property type="match status" value="1"/>
</dbReference>
<dbReference type="InterPro" id="IPR046347">
    <property type="entry name" value="bZIP_sf"/>
</dbReference>
<evidence type="ECO:0000256" key="1">
    <source>
        <dbReference type="ARBA" id="ARBA00004123"/>
    </source>
</evidence>
<comment type="caution">
    <text evidence="7">The sequence shown here is derived from an EMBL/GenBank/DDBJ whole genome shotgun (WGS) entry which is preliminary data.</text>
</comment>
<dbReference type="Proteomes" id="UP000447434">
    <property type="component" value="Chromosome 14"/>
</dbReference>
<accession>A0A6A5NK58</accession>
<evidence type="ECO:0000313" key="7">
    <source>
        <dbReference type="EMBL" id="KAE9600113.1"/>
    </source>
</evidence>
<keyword evidence="8" id="KW-1185">Reference proteome</keyword>
<dbReference type="PROSITE" id="PS00036">
    <property type="entry name" value="BZIP_BASIC"/>
    <property type="match status" value="1"/>
</dbReference>
<dbReference type="FunFam" id="1.20.5.170:FF:000020">
    <property type="entry name" value="BZIP transcription factor"/>
    <property type="match status" value="1"/>
</dbReference>
<feature type="region of interest" description="Disordered" evidence="6">
    <location>
        <begin position="1"/>
        <end position="48"/>
    </location>
</feature>
<evidence type="ECO:0000256" key="3">
    <source>
        <dbReference type="ARBA" id="ARBA00023125"/>
    </source>
</evidence>
<feature type="compositionally biased region" description="Polar residues" evidence="6">
    <location>
        <begin position="1"/>
        <end position="18"/>
    </location>
</feature>
<keyword evidence="2" id="KW-0805">Transcription regulation</keyword>
<dbReference type="PANTHER" id="PTHR45764:SF38">
    <property type="entry name" value="BZIP TRANSCRIPTION FACTOR 44"/>
    <property type="match status" value="1"/>
</dbReference>
<dbReference type="SMART" id="SM00338">
    <property type="entry name" value="BRLZ"/>
    <property type="match status" value="1"/>
</dbReference>
<dbReference type="OrthoDB" id="551672at2759"/>
<dbReference type="InterPro" id="IPR045314">
    <property type="entry name" value="bZIP_plant_GBF1"/>
</dbReference>
<dbReference type="PANTHER" id="PTHR45764">
    <property type="entry name" value="BZIP TRANSCRIPTION FACTOR 44"/>
    <property type="match status" value="1"/>
</dbReference>
<keyword evidence="4" id="KW-0804">Transcription</keyword>
<dbReference type="EMBL" id="WOCE01000014">
    <property type="protein sequence ID" value="KAE9600113.1"/>
    <property type="molecule type" value="Genomic_DNA"/>
</dbReference>
<evidence type="ECO:0000256" key="2">
    <source>
        <dbReference type="ARBA" id="ARBA00023015"/>
    </source>
</evidence>
<sequence length="156" mass="18131">MATTSGNSSMTTKFQSSGSEEDLQLLMDQRKRKRKQSNCESAKRSRLKKQKHLNDLTAQVDKLRKENTEFLTRVNIITQHYHKVEAENFILSAQIGELSQRLQSLNDIHELINTTNGVYEMDNYYVTGATDYNFMNPMNMLYLNQPVMASADMFHW</sequence>
<dbReference type="GO" id="GO:0005634">
    <property type="term" value="C:nucleus"/>
    <property type="evidence" value="ECO:0007669"/>
    <property type="project" value="UniProtKB-SubCell"/>
</dbReference>
<protein>
    <submittedName>
        <fullName evidence="7">Putative transcription factor bZIP family</fullName>
    </submittedName>
</protein>
<organism evidence="7 8">
    <name type="scientific">Lupinus albus</name>
    <name type="common">White lupine</name>
    <name type="synonym">Lupinus termis</name>
    <dbReference type="NCBI Taxonomy" id="3870"/>
    <lineage>
        <taxon>Eukaryota</taxon>
        <taxon>Viridiplantae</taxon>
        <taxon>Streptophyta</taxon>
        <taxon>Embryophyta</taxon>
        <taxon>Tracheophyta</taxon>
        <taxon>Spermatophyta</taxon>
        <taxon>Magnoliopsida</taxon>
        <taxon>eudicotyledons</taxon>
        <taxon>Gunneridae</taxon>
        <taxon>Pentapetalae</taxon>
        <taxon>rosids</taxon>
        <taxon>fabids</taxon>
        <taxon>Fabales</taxon>
        <taxon>Fabaceae</taxon>
        <taxon>Papilionoideae</taxon>
        <taxon>50 kb inversion clade</taxon>
        <taxon>genistoids sensu lato</taxon>
        <taxon>core genistoids</taxon>
        <taxon>Genisteae</taxon>
        <taxon>Lupinus</taxon>
    </lineage>
</organism>
<dbReference type="AlphaFoldDB" id="A0A6A5NK58"/>
<evidence type="ECO:0000313" key="8">
    <source>
        <dbReference type="Proteomes" id="UP000447434"/>
    </source>
</evidence>
<dbReference type="GO" id="GO:0046982">
    <property type="term" value="F:protein heterodimerization activity"/>
    <property type="evidence" value="ECO:0007669"/>
    <property type="project" value="UniProtKB-ARBA"/>
</dbReference>
<evidence type="ECO:0000256" key="4">
    <source>
        <dbReference type="ARBA" id="ARBA00023163"/>
    </source>
</evidence>
<dbReference type="Pfam" id="PF00170">
    <property type="entry name" value="bZIP_1"/>
    <property type="match status" value="1"/>
</dbReference>
<proteinExistence type="predicted"/>
<dbReference type="PROSITE" id="PS50217">
    <property type="entry name" value="BZIP"/>
    <property type="match status" value="1"/>
</dbReference>
<dbReference type="SUPFAM" id="SSF57959">
    <property type="entry name" value="Leucine zipper domain"/>
    <property type="match status" value="1"/>
</dbReference>
<dbReference type="GO" id="GO:0045893">
    <property type="term" value="P:positive regulation of DNA-templated transcription"/>
    <property type="evidence" value="ECO:0007669"/>
    <property type="project" value="TreeGrafter"/>
</dbReference>
<gene>
    <name evidence="7" type="ORF">Lalb_Chr14g0369501</name>
</gene>
<name>A0A6A5NK58_LUPAL</name>
<dbReference type="GO" id="GO:0000976">
    <property type="term" value="F:transcription cis-regulatory region binding"/>
    <property type="evidence" value="ECO:0007669"/>
    <property type="project" value="TreeGrafter"/>
</dbReference>
<dbReference type="CDD" id="cd14702">
    <property type="entry name" value="bZIP_plant_GBF1"/>
    <property type="match status" value="1"/>
</dbReference>
<evidence type="ECO:0000256" key="6">
    <source>
        <dbReference type="SAM" id="MobiDB-lite"/>
    </source>
</evidence>